<feature type="region of interest" description="Disordered" evidence="1">
    <location>
        <begin position="1"/>
        <end position="31"/>
    </location>
</feature>
<organism evidence="2 3">
    <name type="scientific">Sphingomonas phage vB_StuS_MMDA13</name>
    <dbReference type="NCBI Taxonomy" id="2686378"/>
    <lineage>
        <taxon>Viruses</taxon>
        <taxon>Duplodnaviria</taxon>
        <taxon>Heunggongvirae</taxon>
        <taxon>Uroviricota</taxon>
        <taxon>Caudoviricetes</taxon>
        <taxon>Queuovirinae</taxon>
        <taxon>Torvergatavirus</taxon>
        <taxon>Torvergatavirus MMDA13</taxon>
    </lineage>
</organism>
<feature type="compositionally biased region" description="Basic residues" evidence="1">
    <location>
        <begin position="250"/>
        <end position="260"/>
    </location>
</feature>
<feature type="compositionally biased region" description="Acidic residues" evidence="1">
    <location>
        <begin position="132"/>
        <end position="143"/>
    </location>
</feature>
<gene>
    <name evidence="2" type="ORF">MMDA13_gp07</name>
</gene>
<protein>
    <submittedName>
        <fullName evidence="2">Peptidoglycan endopeptidase domain containing protein</fullName>
    </submittedName>
</protein>
<feature type="region of interest" description="Disordered" evidence="1">
    <location>
        <begin position="235"/>
        <end position="260"/>
    </location>
</feature>
<evidence type="ECO:0000313" key="3">
    <source>
        <dbReference type="Proteomes" id="UP000515820"/>
    </source>
</evidence>
<proteinExistence type="predicted"/>
<feature type="region of interest" description="Disordered" evidence="1">
    <location>
        <begin position="67"/>
        <end position="143"/>
    </location>
</feature>
<keyword evidence="3" id="KW-1185">Reference proteome</keyword>
<evidence type="ECO:0000313" key="2">
    <source>
        <dbReference type="EMBL" id="QHB80441.1"/>
    </source>
</evidence>
<sequence>MSDKIKEALQKLDASNENHWTQDGSPRLETVKFNNGGEAVSREEIEAAFPGFNKSTAAAYWLTYQQPASGAPQGTEGTAPEQGSGDPAATPPAAPQAGDSQPPSVEGAAPAPEPGAGAGDPPAETEQPEVGSGDDDDDADEDEVAALEASFQEIQEHLTGLRGQVDDLNLEIDRVSQIEQKVHNAIQRAKRARGDHKPATHIQQYLAAQKQRAVERGHARKALVESGVSLKELAKLTGKSPLDQSMARPTARRGRGSKGM</sequence>
<evidence type="ECO:0000256" key="1">
    <source>
        <dbReference type="SAM" id="MobiDB-lite"/>
    </source>
</evidence>
<feature type="compositionally biased region" description="Basic and acidic residues" evidence="1">
    <location>
        <begin position="1"/>
        <end position="16"/>
    </location>
</feature>
<accession>A0A7G3PM13</accession>
<name>A0A7G3PM13_9CAUD</name>
<feature type="compositionally biased region" description="Low complexity" evidence="1">
    <location>
        <begin position="119"/>
        <end position="131"/>
    </location>
</feature>
<dbReference type="Proteomes" id="UP000515820">
    <property type="component" value="Segment"/>
</dbReference>
<reference evidence="2 3" key="1">
    <citation type="journal article" date="2020" name="Viruses">
        <title>Characterization of vB_StuS_MMDA13, a Newly Discovered Bacteriophage Infecting the Agar-Degrading Species Sphingomonas turrisvirgatae.</title>
        <authorList>
            <person name="Marmo P."/>
            <person name="Thaller M.C."/>
            <person name="Di Lallo G."/>
            <person name="Henrici De Angelis L."/>
            <person name="Poerio N."/>
            <person name="De Santis F."/>
            <person name="Fraziano M."/>
            <person name="Migliore L."/>
            <person name="D'Andrea M.M."/>
        </authorList>
    </citation>
    <scope>NUCLEOTIDE SEQUENCE [LARGE SCALE GENOMIC DNA]</scope>
</reference>
<dbReference type="EMBL" id="MN820898">
    <property type="protein sequence ID" value="QHB80441.1"/>
    <property type="molecule type" value="Genomic_DNA"/>
</dbReference>